<evidence type="ECO:0000313" key="7">
    <source>
        <dbReference type="EMBL" id="PTX45320.1"/>
    </source>
</evidence>
<dbReference type="NCBIfam" id="NF008726">
    <property type="entry name" value="PRK11728.1"/>
    <property type="match status" value="1"/>
</dbReference>
<gene>
    <name evidence="7" type="ORF">C8P64_1315</name>
</gene>
<dbReference type="GO" id="GO:0005737">
    <property type="term" value="C:cytoplasm"/>
    <property type="evidence" value="ECO:0007669"/>
    <property type="project" value="TreeGrafter"/>
</dbReference>
<keyword evidence="2" id="KW-0285">Flavoprotein</keyword>
<dbReference type="AlphaFoldDB" id="A0A2T6ANF4"/>
<reference evidence="7 8" key="1">
    <citation type="submission" date="2018-04" db="EMBL/GenBank/DDBJ databases">
        <title>Genomic Encyclopedia of Archaeal and Bacterial Type Strains, Phase II (KMG-II): from individual species to whole genera.</title>
        <authorList>
            <person name="Goeker M."/>
        </authorList>
    </citation>
    <scope>NUCLEOTIDE SEQUENCE [LARGE SCALE GENOMIC DNA]</scope>
    <source>
        <strain evidence="7 8">DSM 23082</strain>
    </source>
</reference>
<evidence type="ECO:0000256" key="4">
    <source>
        <dbReference type="ARBA" id="ARBA00023002"/>
    </source>
</evidence>
<organism evidence="7 8">
    <name type="scientific">Christiangramia gaetbulicola</name>
    <dbReference type="NCBI Taxonomy" id="703340"/>
    <lineage>
        <taxon>Bacteria</taxon>
        <taxon>Pseudomonadati</taxon>
        <taxon>Bacteroidota</taxon>
        <taxon>Flavobacteriia</taxon>
        <taxon>Flavobacteriales</taxon>
        <taxon>Flavobacteriaceae</taxon>
        <taxon>Christiangramia</taxon>
    </lineage>
</organism>
<dbReference type="SUPFAM" id="SSF51905">
    <property type="entry name" value="FAD/NAD(P)-binding domain"/>
    <property type="match status" value="1"/>
</dbReference>
<dbReference type="InterPro" id="IPR006076">
    <property type="entry name" value="FAD-dep_OxRdtase"/>
</dbReference>
<name>A0A2T6ANF4_9FLAO</name>
<dbReference type="GO" id="GO:0047545">
    <property type="term" value="F:(S)-2-hydroxyglutarate dehydrogenase activity"/>
    <property type="evidence" value="ECO:0007669"/>
    <property type="project" value="TreeGrafter"/>
</dbReference>
<dbReference type="InterPro" id="IPR036188">
    <property type="entry name" value="FAD/NAD-bd_sf"/>
</dbReference>
<keyword evidence="4" id="KW-0560">Oxidoreductase</keyword>
<dbReference type="Proteomes" id="UP000244174">
    <property type="component" value="Unassembled WGS sequence"/>
</dbReference>
<dbReference type="Gene3D" id="3.50.50.60">
    <property type="entry name" value="FAD/NAD(P)-binding domain"/>
    <property type="match status" value="1"/>
</dbReference>
<accession>A0A2T6ANF4</accession>
<sequence>MATDLKYDYLLIGAGIMGMTIAYELKKAEPDARIAIIEKEQNVAMHASGRNSGVLHAGFYYSPDSMKARFTRDGNKLMKEFCRNNGIKVNECKKVVVAQNEEELKALFELERRGKENGVELYLVNEEELQKIEPNAKTYKYALFSPTTATVDPREVCQVLKNDLLNKGIRFFFNSGYIERNGNNVITKSHIFNARFVINCAGLYADKIARDFGFSDSYTIIPFKGRYLKYSGEVRPVSTNIYPVPNLENPFLGVHYTITSKGDIKIGPTAMPAFWRENYKGLSNFRLNEFLEIIYFEGKLFFRNAFNFRKLAWSEIKKNNKKYFAGLALSLVKSVDASKFDQWLPSGIRAQLLNKESLQLEMDFIVEGDENSLHLLNAVSPAFTCSFALAKFIVQEKLRLGNKVDLTTSLSSTGTI</sequence>
<comment type="cofactor">
    <cofactor evidence="1">
        <name>FAD</name>
        <dbReference type="ChEBI" id="CHEBI:57692"/>
    </cofactor>
</comment>
<feature type="domain" description="FAD dependent oxidoreductase" evidence="6">
    <location>
        <begin position="8"/>
        <end position="394"/>
    </location>
</feature>
<evidence type="ECO:0000256" key="5">
    <source>
        <dbReference type="ARBA" id="ARBA00037941"/>
    </source>
</evidence>
<dbReference type="Pfam" id="PF01266">
    <property type="entry name" value="DAO"/>
    <property type="match status" value="1"/>
</dbReference>
<proteinExistence type="inferred from homology"/>
<dbReference type="EMBL" id="QBKQ01000001">
    <property type="protein sequence ID" value="PTX45320.1"/>
    <property type="molecule type" value="Genomic_DNA"/>
</dbReference>
<dbReference type="PANTHER" id="PTHR43104:SF2">
    <property type="entry name" value="L-2-HYDROXYGLUTARATE DEHYDROGENASE, MITOCHONDRIAL"/>
    <property type="match status" value="1"/>
</dbReference>
<evidence type="ECO:0000313" key="8">
    <source>
        <dbReference type="Proteomes" id="UP000244174"/>
    </source>
</evidence>
<evidence type="ECO:0000256" key="1">
    <source>
        <dbReference type="ARBA" id="ARBA00001974"/>
    </source>
</evidence>
<dbReference type="OrthoDB" id="9806565at2"/>
<evidence type="ECO:0000256" key="3">
    <source>
        <dbReference type="ARBA" id="ARBA00022827"/>
    </source>
</evidence>
<comment type="caution">
    <text evidence="7">The sequence shown here is derived from an EMBL/GenBank/DDBJ whole genome shotgun (WGS) entry which is preliminary data.</text>
</comment>
<dbReference type="Gene3D" id="3.30.9.10">
    <property type="entry name" value="D-Amino Acid Oxidase, subunit A, domain 2"/>
    <property type="match status" value="1"/>
</dbReference>
<dbReference type="PANTHER" id="PTHR43104">
    <property type="entry name" value="L-2-HYDROXYGLUTARATE DEHYDROGENASE, MITOCHONDRIAL"/>
    <property type="match status" value="1"/>
</dbReference>
<keyword evidence="3" id="KW-0274">FAD</keyword>
<protein>
    <submittedName>
        <fullName evidence="7">L-2-hydroxyglutarate oxidase LhgO</fullName>
    </submittedName>
</protein>
<evidence type="ECO:0000259" key="6">
    <source>
        <dbReference type="Pfam" id="PF01266"/>
    </source>
</evidence>
<keyword evidence="8" id="KW-1185">Reference proteome</keyword>
<evidence type="ECO:0000256" key="2">
    <source>
        <dbReference type="ARBA" id="ARBA00022630"/>
    </source>
</evidence>
<dbReference type="RefSeq" id="WP_108171201.1">
    <property type="nucleotide sequence ID" value="NZ_QBKQ01000001.1"/>
</dbReference>
<comment type="similarity">
    <text evidence="5">Belongs to the L2HGDH family.</text>
</comment>